<dbReference type="InterPro" id="IPR013000">
    <property type="entry name" value="Ribosomal_uL4_euk/arc_CS"/>
</dbReference>
<evidence type="ECO:0000259" key="5">
    <source>
        <dbReference type="Pfam" id="PF12278"/>
    </source>
</evidence>
<dbReference type="FunFam" id="3.40.1370.10:FF:000002">
    <property type="entry name" value="60S ribosomal protein L4"/>
    <property type="match status" value="1"/>
</dbReference>
<evidence type="ECO:0000313" key="7">
    <source>
        <dbReference type="EMBL" id="TGZ50085.1"/>
    </source>
</evidence>
<dbReference type="GO" id="GO:0005840">
    <property type="term" value="C:ribosome"/>
    <property type="evidence" value="ECO:0007669"/>
    <property type="project" value="UniProtKB-KW"/>
</dbReference>
<evidence type="ECO:0000256" key="1">
    <source>
        <dbReference type="ARBA" id="ARBA00010528"/>
    </source>
</evidence>
<accession>A0A4S2KKB3</accession>
<dbReference type="EMBL" id="QBLH01002024">
    <property type="protein sequence ID" value="TGZ50085.1"/>
    <property type="molecule type" value="Genomic_DNA"/>
</dbReference>
<feature type="compositionally biased region" description="Basic and acidic residues" evidence="4">
    <location>
        <begin position="769"/>
        <end position="784"/>
    </location>
</feature>
<dbReference type="InterPro" id="IPR022063">
    <property type="entry name" value="Sex_determin_N"/>
</dbReference>
<protein>
    <recommendedName>
        <fullName evidence="9">60S ribosomal protein L4</fullName>
    </recommendedName>
</protein>
<evidence type="ECO:0000256" key="3">
    <source>
        <dbReference type="ARBA" id="ARBA00023274"/>
    </source>
</evidence>
<feature type="compositionally biased region" description="Basic and acidic residues" evidence="4">
    <location>
        <begin position="723"/>
        <end position="742"/>
    </location>
</feature>
<evidence type="ECO:0000259" key="6">
    <source>
        <dbReference type="Pfam" id="PF14374"/>
    </source>
</evidence>
<feature type="region of interest" description="Disordered" evidence="4">
    <location>
        <begin position="662"/>
        <end position="786"/>
    </location>
</feature>
<dbReference type="STRING" id="300112.A0A4S2KKB3"/>
<dbReference type="GO" id="GO:0006412">
    <property type="term" value="P:translation"/>
    <property type="evidence" value="ECO:0007669"/>
    <property type="project" value="InterPro"/>
</dbReference>
<dbReference type="GO" id="GO:0003735">
    <property type="term" value="F:structural constituent of ribosome"/>
    <property type="evidence" value="ECO:0007669"/>
    <property type="project" value="InterPro"/>
</dbReference>
<dbReference type="Pfam" id="PF14374">
    <property type="entry name" value="Ribos_L4_asso_C"/>
    <property type="match status" value="1"/>
</dbReference>
<feature type="compositionally biased region" description="Basic and acidic residues" evidence="4">
    <location>
        <begin position="565"/>
        <end position="615"/>
    </location>
</feature>
<feature type="domain" description="Complementary sex determination N-terminal" evidence="5">
    <location>
        <begin position="547"/>
        <end position="670"/>
    </location>
</feature>
<keyword evidence="8" id="KW-1185">Reference proteome</keyword>
<keyword evidence="3" id="KW-0687">Ribonucleoprotein</keyword>
<evidence type="ECO:0008006" key="9">
    <source>
        <dbReference type="Google" id="ProtNLM"/>
    </source>
</evidence>
<dbReference type="SUPFAM" id="SSF52166">
    <property type="entry name" value="Ribosomal protein L4"/>
    <property type="match status" value="1"/>
</dbReference>
<dbReference type="Pfam" id="PF00573">
    <property type="entry name" value="Ribosomal_L4"/>
    <property type="match status" value="1"/>
</dbReference>
<comment type="similarity">
    <text evidence="1">Belongs to the universal ribosomal protein uL4 family.</text>
</comment>
<feature type="region of interest" description="Disordered" evidence="4">
    <location>
        <begin position="899"/>
        <end position="924"/>
    </location>
</feature>
<dbReference type="InterPro" id="IPR045240">
    <property type="entry name" value="Ribosomal_uL4_euk/arch"/>
</dbReference>
<reference evidence="7 8" key="1">
    <citation type="journal article" date="2019" name="Philos. Trans. R. Soc. Lond., B, Biol. Sci.">
        <title>Ant behaviour and brain gene expression of defending hosts depend on the ecological success of the intruding social parasite.</title>
        <authorList>
            <person name="Kaur R."/>
            <person name="Stoldt M."/>
            <person name="Jongepier E."/>
            <person name="Feldmeyer B."/>
            <person name="Menzel F."/>
            <person name="Bornberg-Bauer E."/>
            <person name="Foitzik S."/>
        </authorList>
    </citation>
    <scope>NUCLEOTIDE SEQUENCE [LARGE SCALE GENOMIC DNA]</scope>
    <source>
        <tissue evidence="7">Whole body</tissue>
    </source>
</reference>
<feature type="region of interest" description="Disordered" evidence="4">
    <location>
        <begin position="565"/>
        <end position="622"/>
    </location>
</feature>
<feature type="compositionally biased region" description="Basic residues" evidence="4">
    <location>
        <begin position="755"/>
        <end position="765"/>
    </location>
</feature>
<dbReference type="Pfam" id="PF12278">
    <property type="entry name" value="SDP_N"/>
    <property type="match status" value="1"/>
</dbReference>
<dbReference type="PANTHER" id="PTHR19431">
    <property type="entry name" value="60S RIBOSOMAL PROTEIN L4"/>
    <property type="match status" value="1"/>
</dbReference>
<evidence type="ECO:0000313" key="8">
    <source>
        <dbReference type="Proteomes" id="UP000310200"/>
    </source>
</evidence>
<feature type="domain" description="Large ribosomal subunit protein uL4 C-terminal" evidence="6">
    <location>
        <begin position="287"/>
        <end position="360"/>
    </location>
</feature>
<evidence type="ECO:0000256" key="4">
    <source>
        <dbReference type="SAM" id="MobiDB-lite"/>
    </source>
</evidence>
<dbReference type="GO" id="GO:1990904">
    <property type="term" value="C:ribonucleoprotein complex"/>
    <property type="evidence" value="ECO:0007669"/>
    <property type="project" value="UniProtKB-KW"/>
</dbReference>
<evidence type="ECO:0000256" key="2">
    <source>
        <dbReference type="ARBA" id="ARBA00022980"/>
    </source>
</evidence>
<comment type="caution">
    <text evidence="7">The sequence shown here is derived from an EMBL/GenBank/DDBJ whole genome shotgun (WGS) entry which is preliminary data.</text>
</comment>
<name>A0A4S2KKB3_9HYME</name>
<keyword evidence="2" id="KW-0689">Ribosomal protein</keyword>
<proteinExistence type="inferred from homology"/>
<feature type="compositionally biased region" description="Basic and acidic residues" evidence="4">
    <location>
        <begin position="698"/>
        <end position="715"/>
    </location>
</feature>
<gene>
    <name evidence="7" type="ORF">DBV15_00786</name>
</gene>
<sequence length="924" mass="107266">MSGPPLRRMSRSLSTARPLITVYTDKNEPSNDVISLPSVFKAPIRPDIVNVVHQLISTNSRQPYCVSKEAGHQTSAESWGTGRAVARIPRVRGGGTHRSGQGAFGNMCRGGRMFAPTKPWRRWHHHVNVNQKRYALVSAIAASGVPALVQSKGHMIQEVPEFPLVVSDKIQEYIKTRQAVIFLRRIKAWNDIQKVYKSQRFRAGKGKMRNRRRIQRRGPLIVYGQDQGIRKAFRNIPGVSLMNINKMNLLKLAPGGHVGRFVIWTKSAFEKLDALYGTWRKESQLKKGYNLPFPKMANTDLSRLLKSEEIRKVLRAPRKKVVRRVKKLNPLANTRAMLRLNPYAAVLKRAAILTAQKSKREKDILLAEKRGVKLPKRSSTSKTVALLARRKEQLAKYKKTLKLTKKIRKPLPLPSSRLKIWWVKLAPFSNQQSRAQRAAESRAALGAANSSHVAPDASLCTPPISDLQFHSPFSHCSFVSCARNFEAWRCVRVRCVQKRRRRKRPFVIARNHSALRALAITMSSHTKWRRRQSLTKEEKERSERLRQIREEWRVQQEFYREHEEKKKKYKKEYERNRAEAMKKEKSPDERRSKNSSPQRREISSSEQSTSKERRTSVIGNGPEGVIIDKKELQLTKIRIYTECIPTKNQSTSDKIEQDIINPDDIIVPRRQKKQLSTSMKNVHIGRRPDDNTAQYYRSDMKTIRRDDRTDNDRYNRERRRSSSIRDSKEKDRSRSERRDRSTSRYGSRSAPLSRNRSRSRYRSRSHSPISERAKERRVDNDKNKFSSRRNYPDYPLFYQPYVCLPRPILMPRLPKPMPMPRPMLMPRFPKPMPMPRPPMFVPVIPPFSELYPAMNVPEWRRPPPPRFFNGVKLPKRSSTSKTVALLARRKEQLAKYKKTVTKTPKVKADKDTKIAAPAKQPTKK</sequence>
<dbReference type="InterPro" id="IPR025755">
    <property type="entry name" value="Ribos_uL4_C_dom"/>
</dbReference>
<dbReference type="AlphaFoldDB" id="A0A4S2KKB3"/>
<dbReference type="InterPro" id="IPR023574">
    <property type="entry name" value="Ribosomal_uL4_dom_sf"/>
</dbReference>
<dbReference type="PROSITE" id="PS00939">
    <property type="entry name" value="RIBOSOMAL_L1E"/>
    <property type="match status" value="1"/>
</dbReference>
<organism evidence="7 8">
    <name type="scientific">Temnothorax longispinosus</name>
    <dbReference type="NCBI Taxonomy" id="300112"/>
    <lineage>
        <taxon>Eukaryota</taxon>
        <taxon>Metazoa</taxon>
        <taxon>Ecdysozoa</taxon>
        <taxon>Arthropoda</taxon>
        <taxon>Hexapoda</taxon>
        <taxon>Insecta</taxon>
        <taxon>Pterygota</taxon>
        <taxon>Neoptera</taxon>
        <taxon>Endopterygota</taxon>
        <taxon>Hymenoptera</taxon>
        <taxon>Apocrita</taxon>
        <taxon>Aculeata</taxon>
        <taxon>Formicoidea</taxon>
        <taxon>Formicidae</taxon>
        <taxon>Myrmicinae</taxon>
        <taxon>Temnothorax</taxon>
    </lineage>
</organism>
<dbReference type="Proteomes" id="UP000310200">
    <property type="component" value="Unassembled WGS sequence"/>
</dbReference>
<dbReference type="Gene3D" id="3.40.1370.10">
    <property type="match status" value="1"/>
</dbReference>
<dbReference type="InterPro" id="IPR002136">
    <property type="entry name" value="Ribosomal_uL4"/>
</dbReference>